<dbReference type="PANTHER" id="PTHR15360:SF2">
    <property type="entry name" value="PLATELET-DERIVED GROWTH FACTOR RECEPTOR-LIKE PROTEIN"/>
    <property type="match status" value="1"/>
</dbReference>
<comment type="subunit">
    <text evidence="1">Forms a complex composed of PDGFRL, TNK2 and GRB2.</text>
</comment>
<dbReference type="SUPFAM" id="SSF48726">
    <property type="entry name" value="Immunoglobulin"/>
    <property type="match status" value="2"/>
</dbReference>
<proteinExistence type="predicted"/>
<name>A0ABN9LKR3_9NEOB</name>
<comment type="caution">
    <text evidence="4">The sequence shown here is derived from an EMBL/GenBank/DDBJ whole genome shotgun (WGS) entry which is preliminary data.</text>
</comment>
<dbReference type="Gene3D" id="2.60.40.10">
    <property type="entry name" value="Immunoglobulins"/>
    <property type="match status" value="2"/>
</dbReference>
<gene>
    <name evidence="4" type="ORF">RIMI_LOCUS9350159</name>
</gene>
<dbReference type="InterPro" id="IPR003599">
    <property type="entry name" value="Ig_sub"/>
</dbReference>
<keyword evidence="5" id="KW-1185">Reference proteome</keyword>
<dbReference type="SMART" id="SM00409">
    <property type="entry name" value="IG"/>
    <property type="match status" value="2"/>
</dbReference>
<evidence type="ECO:0000313" key="5">
    <source>
        <dbReference type="Proteomes" id="UP001176940"/>
    </source>
</evidence>
<dbReference type="EMBL" id="CAUEEQ010019309">
    <property type="protein sequence ID" value="CAJ0941785.1"/>
    <property type="molecule type" value="Genomic_DNA"/>
</dbReference>
<organism evidence="4 5">
    <name type="scientific">Ranitomeya imitator</name>
    <name type="common">mimic poison frog</name>
    <dbReference type="NCBI Taxonomy" id="111125"/>
    <lineage>
        <taxon>Eukaryota</taxon>
        <taxon>Metazoa</taxon>
        <taxon>Chordata</taxon>
        <taxon>Craniata</taxon>
        <taxon>Vertebrata</taxon>
        <taxon>Euteleostomi</taxon>
        <taxon>Amphibia</taxon>
        <taxon>Batrachia</taxon>
        <taxon>Anura</taxon>
        <taxon>Neobatrachia</taxon>
        <taxon>Hyloidea</taxon>
        <taxon>Dendrobatidae</taxon>
        <taxon>Dendrobatinae</taxon>
        <taxon>Ranitomeya</taxon>
    </lineage>
</organism>
<dbReference type="InterPro" id="IPR036179">
    <property type="entry name" value="Ig-like_dom_sf"/>
</dbReference>
<dbReference type="InterPro" id="IPR013783">
    <property type="entry name" value="Ig-like_fold"/>
</dbReference>
<feature type="domain" description="Ig-like" evidence="3">
    <location>
        <begin position="307"/>
        <end position="349"/>
    </location>
</feature>
<dbReference type="InterPro" id="IPR007110">
    <property type="entry name" value="Ig-like_dom"/>
</dbReference>
<dbReference type="PANTHER" id="PTHR15360">
    <property type="entry name" value="PLATELET-DERIVED GROWTH FACTOR RECEPTOR LIKE"/>
    <property type="match status" value="1"/>
</dbReference>
<dbReference type="PROSITE" id="PS50835">
    <property type="entry name" value="IG_LIKE"/>
    <property type="match status" value="1"/>
</dbReference>
<sequence>MEASGISPLNWNDSKLRVWMIEKNTAFRATLAINARLSCHFKGHQDGNQGKHRVTKRGPALSYPMFTLVTSEDIAGSVSHTPIQRCQEESSDEIKFWTFFSDQRSIDPQQGPDPYTYPTLSVSGRRQLVNAGSKFIVSCKDSNPVEWYHQKLGYLKARPVSRSQLQSFNDGVNLLISQAERRHVGKYSCFTKGIAPTDNQTFYLFVKDSSNPFFDIRGYYDVKEGSDISGICFVSDSEVSDYSIRKCDKSSLPEGFVYESNIETGITIKNVQRNFIDCYMCSVNHAGVLKTSQTFRLVVTPVQKLLPLLSLTKSRLVVKAGEPFEVTCVVKDVNIVEVNWIDAPTMLKT</sequence>
<evidence type="ECO:0000313" key="4">
    <source>
        <dbReference type="EMBL" id="CAJ0941785.1"/>
    </source>
</evidence>
<dbReference type="Proteomes" id="UP001176940">
    <property type="component" value="Unassembled WGS sequence"/>
</dbReference>
<protein>
    <recommendedName>
        <fullName evidence="2">Platelet-derived growth factor receptor-like protein</fullName>
    </recommendedName>
</protein>
<evidence type="ECO:0000259" key="3">
    <source>
        <dbReference type="PROSITE" id="PS50835"/>
    </source>
</evidence>
<reference evidence="4" key="1">
    <citation type="submission" date="2023-07" db="EMBL/GenBank/DDBJ databases">
        <authorList>
            <person name="Stuckert A."/>
        </authorList>
    </citation>
    <scope>NUCLEOTIDE SEQUENCE</scope>
</reference>
<accession>A0ABN9LKR3</accession>
<evidence type="ECO:0000256" key="2">
    <source>
        <dbReference type="ARBA" id="ARBA00019671"/>
    </source>
</evidence>
<dbReference type="InterPro" id="IPR042495">
    <property type="entry name" value="PDGFRL"/>
</dbReference>
<evidence type="ECO:0000256" key="1">
    <source>
        <dbReference type="ARBA" id="ARBA00011360"/>
    </source>
</evidence>